<dbReference type="AlphaFoldDB" id="T1ZC53"/>
<dbReference type="Proteomes" id="UP000016233">
    <property type="component" value="Chromosome"/>
</dbReference>
<accession>T1ZC53</accession>
<dbReference type="eggNOG" id="ENOG502ZPWD">
    <property type="taxonomic scope" value="Bacteria"/>
</dbReference>
<name>T1ZC53_STRIT</name>
<gene>
    <name evidence="1" type="ORF">SIR_0470</name>
</gene>
<dbReference type="PROSITE" id="PS51257">
    <property type="entry name" value="PROKAR_LIPOPROTEIN"/>
    <property type="match status" value="1"/>
</dbReference>
<keyword evidence="2" id="KW-1185">Reference proteome</keyword>
<organism evidence="1 2">
    <name type="scientific">Streptococcus intermedius B196</name>
    <dbReference type="NCBI Taxonomy" id="862967"/>
    <lineage>
        <taxon>Bacteria</taxon>
        <taxon>Bacillati</taxon>
        <taxon>Bacillota</taxon>
        <taxon>Bacilli</taxon>
        <taxon>Lactobacillales</taxon>
        <taxon>Streptococcaceae</taxon>
        <taxon>Streptococcus</taxon>
        <taxon>Streptococcus anginosus group</taxon>
    </lineage>
</organism>
<dbReference type="EMBL" id="CP003857">
    <property type="protein sequence ID" value="AGU75844.1"/>
    <property type="molecule type" value="Genomic_DNA"/>
</dbReference>
<proteinExistence type="predicted"/>
<evidence type="ECO:0008006" key="3">
    <source>
        <dbReference type="Google" id="ProtNLM"/>
    </source>
</evidence>
<dbReference type="KEGG" id="sib:SIR_0470"/>
<dbReference type="PATRIC" id="fig|862967.3.peg.453"/>
<evidence type="ECO:0000313" key="2">
    <source>
        <dbReference type="Proteomes" id="UP000016233"/>
    </source>
</evidence>
<reference evidence="1 2" key="1">
    <citation type="journal article" date="2013" name="BMC Genomics">
        <title>Phylogenetic relationship and virulence inference of Streptococcus Anginosus Group: curated annotation and whole-genome comparative analysis support distinct species designation.</title>
        <authorList>
            <person name="Olson A.B."/>
            <person name="Kent H."/>
            <person name="Sibley C.D."/>
            <person name="Grinwis M.E."/>
            <person name="Mabon P."/>
            <person name="Ouellette C."/>
            <person name="Tyson S."/>
            <person name="Graham M."/>
            <person name="Tyler S.D."/>
            <person name="Van Domselaar G."/>
            <person name="Surette M.G."/>
            <person name="Corbett C.R."/>
        </authorList>
    </citation>
    <scope>NUCLEOTIDE SEQUENCE [LARGE SCALE GENOMIC DNA]</scope>
    <source>
        <strain evidence="1 2">B196</strain>
    </source>
</reference>
<evidence type="ECO:0000313" key="1">
    <source>
        <dbReference type="EMBL" id="AGU75844.1"/>
    </source>
</evidence>
<protein>
    <recommendedName>
        <fullName evidence="3">Lipoprotein</fullName>
    </recommendedName>
</protein>
<sequence>MKTREWIVKLLLLVIPILFIGGCKMFENKPTLTKEQQRNVVYWIVRKYEVNSINFTDFQRDNMTGSYHLKFKLNNQYETGLTVNNFKEFNVSDGIVTLGPIEDFRKIEKNPSLSENDKVDISSIKITYLGE</sequence>
<dbReference type="HOGENOM" id="CLU_1926399_0_0_9"/>